<name>A0A183GNM1_HELPZ</name>
<dbReference type="OrthoDB" id="418748at2759"/>
<evidence type="ECO:0000313" key="1">
    <source>
        <dbReference type="EMBL" id="VDP44105.1"/>
    </source>
</evidence>
<accession>A0A183GNM1</accession>
<protein>
    <submittedName>
        <fullName evidence="3">RNA polymerase sigma factor</fullName>
    </submittedName>
</protein>
<dbReference type="AlphaFoldDB" id="A0A183GNM1"/>
<evidence type="ECO:0000313" key="3">
    <source>
        <dbReference type="WBParaSite" id="HPBE_0002429101-mRNA-1"/>
    </source>
</evidence>
<proteinExistence type="predicted"/>
<dbReference type="WBParaSite" id="HPBE_0002429101-mRNA-1">
    <property type="protein sequence ID" value="HPBE_0002429101-mRNA-1"/>
    <property type="gene ID" value="HPBE_0002429101"/>
</dbReference>
<dbReference type="Proteomes" id="UP000050761">
    <property type="component" value="Unassembled WGS sequence"/>
</dbReference>
<sequence>MTKSRHPKLKNQALLWIDKVREKVRQEIRLCHAFLHEKTVDNCRMYQEAKKAIMETGGVAKTAHDGDLN</sequence>
<accession>A0A3P8EJC4</accession>
<gene>
    <name evidence="1" type="ORF">HPBE_LOCUS24290</name>
</gene>
<dbReference type="EMBL" id="UZAH01036130">
    <property type="protein sequence ID" value="VDP44105.1"/>
    <property type="molecule type" value="Genomic_DNA"/>
</dbReference>
<reference evidence="3" key="2">
    <citation type="submission" date="2019-09" db="UniProtKB">
        <authorList>
            <consortium name="WormBaseParasite"/>
        </authorList>
    </citation>
    <scope>IDENTIFICATION</scope>
</reference>
<evidence type="ECO:0000313" key="2">
    <source>
        <dbReference type="Proteomes" id="UP000050761"/>
    </source>
</evidence>
<keyword evidence="2" id="KW-1185">Reference proteome</keyword>
<reference evidence="1 2" key="1">
    <citation type="submission" date="2018-11" db="EMBL/GenBank/DDBJ databases">
        <authorList>
            <consortium name="Pathogen Informatics"/>
        </authorList>
    </citation>
    <scope>NUCLEOTIDE SEQUENCE [LARGE SCALE GENOMIC DNA]</scope>
</reference>
<organism evidence="2 3">
    <name type="scientific">Heligmosomoides polygyrus</name>
    <name type="common">Parasitic roundworm</name>
    <dbReference type="NCBI Taxonomy" id="6339"/>
    <lineage>
        <taxon>Eukaryota</taxon>
        <taxon>Metazoa</taxon>
        <taxon>Ecdysozoa</taxon>
        <taxon>Nematoda</taxon>
        <taxon>Chromadorea</taxon>
        <taxon>Rhabditida</taxon>
        <taxon>Rhabditina</taxon>
        <taxon>Rhabditomorpha</taxon>
        <taxon>Strongyloidea</taxon>
        <taxon>Heligmosomidae</taxon>
        <taxon>Heligmosomoides</taxon>
    </lineage>
</organism>